<sequence length="138" mass="15921">MKALFKMDFDCGRMGNLEGVFIADTEDVEYLVNNKISVYFGEVLGKHSEISGCVAESEIKQITTDENVIKIVEEYGLNSGYNPFEYTLCTSETEDIPDNGVDWDDCTVQEYIDFMRKGIIPQYYEKDYKEWLSSQKED</sequence>
<dbReference type="RefSeq" id="WP_005852310.1">
    <property type="nucleotide sequence ID" value="NZ_AP025232.1"/>
</dbReference>
<accession>A0A5P3AUH1</accession>
<dbReference type="AlphaFoldDB" id="A0A5P3AUH1"/>
<dbReference type="Proteomes" id="UP000326091">
    <property type="component" value="Chromosome"/>
</dbReference>
<evidence type="ECO:0000313" key="2">
    <source>
        <dbReference type="Proteomes" id="UP000326091"/>
    </source>
</evidence>
<organism evidence="1 2">
    <name type="scientific">Phocaeicola vulgatus</name>
    <name type="common">Bacteroides vulgatus</name>
    <dbReference type="NCBI Taxonomy" id="821"/>
    <lineage>
        <taxon>Bacteria</taxon>
        <taxon>Pseudomonadati</taxon>
        <taxon>Bacteroidota</taxon>
        <taxon>Bacteroidia</taxon>
        <taxon>Bacteroidales</taxon>
        <taxon>Bacteroidaceae</taxon>
        <taxon>Phocaeicola</taxon>
    </lineage>
</organism>
<reference evidence="1 2" key="1">
    <citation type="submission" date="2019-09" db="EMBL/GenBank/DDBJ databases">
        <title>Commensal-derived Metabolites Govern Vibrio cholerae Pathogenesis in Host.</title>
        <authorList>
            <person name="Yoon S.S."/>
            <person name="Yoon M.Y."/>
        </authorList>
    </citation>
    <scope>NUCLEOTIDE SEQUENCE [LARGE SCALE GENOMIC DNA]</scope>
    <source>
        <strain evidence="1 2">VIC01</strain>
    </source>
</reference>
<dbReference type="EMBL" id="CP043529">
    <property type="protein sequence ID" value="QEW36733.1"/>
    <property type="molecule type" value="Genomic_DNA"/>
</dbReference>
<gene>
    <name evidence="1" type="ORF">VIC01_02294</name>
</gene>
<name>A0A5P3AUH1_PHOVU</name>
<proteinExistence type="predicted"/>
<protein>
    <submittedName>
        <fullName evidence="1">Uncharacterized protein</fullName>
    </submittedName>
</protein>
<evidence type="ECO:0000313" key="1">
    <source>
        <dbReference type="EMBL" id="QEW36733.1"/>
    </source>
</evidence>